<name>A0A5J9VB50_9POAL</name>
<proteinExistence type="predicted"/>
<dbReference type="AlphaFoldDB" id="A0A5J9VB50"/>
<reference evidence="1 2" key="1">
    <citation type="journal article" date="2019" name="Sci. Rep.">
        <title>A high-quality genome of Eragrostis curvula grass provides insights into Poaceae evolution and supports new strategies to enhance forage quality.</title>
        <authorList>
            <person name="Carballo J."/>
            <person name="Santos B.A.C.M."/>
            <person name="Zappacosta D."/>
            <person name="Garbus I."/>
            <person name="Selva J.P."/>
            <person name="Gallo C.A."/>
            <person name="Diaz A."/>
            <person name="Albertini E."/>
            <person name="Caccamo M."/>
            <person name="Echenique V."/>
        </authorList>
    </citation>
    <scope>NUCLEOTIDE SEQUENCE [LARGE SCALE GENOMIC DNA]</scope>
    <source>
        <strain evidence="2">cv. Victoria</strain>
        <tissue evidence="1">Leaf</tissue>
    </source>
</reference>
<organism evidence="1 2">
    <name type="scientific">Eragrostis curvula</name>
    <name type="common">weeping love grass</name>
    <dbReference type="NCBI Taxonomy" id="38414"/>
    <lineage>
        <taxon>Eukaryota</taxon>
        <taxon>Viridiplantae</taxon>
        <taxon>Streptophyta</taxon>
        <taxon>Embryophyta</taxon>
        <taxon>Tracheophyta</taxon>
        <taxon>Spermatophyta</taxon>
        <taxon>Magnoliopsida</taxon>
        <taxon>Liliopsida</taxon>
        <taxon>Poales</taxon>
        <taxon>Poaceae</taxon>
        <taxon>PACMAD clade</taxon>
        <taxon>Chloridoideae</taxon>
        <taxon>Eragrostideae</taxon>
        <taxon>Eragrostidinae</taxon>
        <taxon>Eragrostis</taxon>
    </lineage>
</organism>
<dbReference type="Proteomes" id="UP000324897">
    <property type="component" value="Chromosome 1"/>
</dbReference>
<protein>
    <submittedName>
        <fullName evidence="1">Uncharacterized protein</fullName>
    </submittedName>
</protein>
<comment type="caution">
    <text evidence="1">The sequence shown here is derived from an EMBL/GenBank/DDBJ whole genome shotgun (WGS) entry which is preliminary data.</text>
</comment>
<accession>A0A5J9VB50</accession>
<evidence type="ECO:0000313" key="1">
    <source>
        <dbReference type="EMBL" id="TVU33293.1"/>
    </source>
</evidence>
<gene>
    <name evidence="1" type="ORF">EJB05_25103</name>
</gene>
<sequence>MVAMAEETAAVNTRIASSIYREVMRNDFTSNNTTADHKIQQIEFGVAIYQIDLTQIRGEEEIRGGKIAKSKREIANWGGKELLSQAPVVGSLPLGTAGVVAASALSNCACTYARALAM</sequence>
<keyword evidence="2" id="KW-1185">Reference proteome</keyword>
<evidence type="ECO:0000313" key="2">
    <source>
        <dbReference type="Proteomes" id="UP000324897"/>
    </source>
</evidence>
<dbReference type="EMBL" id="RWGY01000011">
    <property type="protein sequence ID" value="TVU33293.1"/>
    <property type="molecule type" value="Genomic_DNA"/>
</dbReference>
<dbReference type="Gramene" id="TVU33293">
    <property type="protein sequence ID" value="TVU33293"/>
    <property type="gene ID" value="EJB05_25103"/>
</dbReference>